<feature type="compositionally biased region" description="Low complexity" evidence="1">
    <location>
        <begin position="42"/>
        <end position="63"/>
    </location>
</feature>
<proteinExistence type="predicted"/>
<feature type="region of interest" description="Disordered" evidence="1">
    <location>
        <begin position="30"/>
        <end position="100"/>
    </location>
</feature>
<dbReference type="Proteomes" id="UP000617734">
    <property type="component" value="Unassembled WGS sequence"/>
</dbReference>
<dbReference type="GeneID" id="95353742"/>
<accession>A0A919FSG7</accession>
<dbReference type="AlphaFoldDB" id="A0A919FSG7"/>
<protein>
    <recommendedName>
        <fullName evidence="5">Heavy metal-binding domain-containing protein</fullName>
    </recommendedName>
</protein>
<evidence type="ECO:0000313" key="3">
    <source>
        <dbReference type="EMBL" id="GHH71627.1"/>
    </source>
</evidence>
<evidence type="ECO:0000256" key="2">
    <source>
        <dbReference type="SAM" id="SignalP"/>
    </source>
</evidence>
<comment type="caution">
    <text evidence="3">The sequence shown here is derived from an EMBL/GenBank/DDBJ whole genome shotgun (WGS) entry which is preliminary data.</text>
</comment>
<reference evidence="3" key="2">
    <citation type="submission" date="2020-09" db="EMBL/GenBank/DDBJ databases">
        <authorList>
            <person name="Sun Q."/>
            <person name="Ohkuma M."/>
        </authorList>
    </citation>
    <scope>NUCLEOTIDE SEQUENCE</scope>
    <source>
        <strain evidence="3">JCM 4646</strain>
    </source>
</reference>
<reference evidence="3" key="1">
    <citation type="journal article" date="2014" name="Int. J. Syst. Evol. Microbiol.">
        <title>Complete genome sequence of Corynebacterium casei LMG S-19264T (=DSM 44701T), isolated from a smear-ripened cheese.</title>
        <authorList>
            <consortium name="US DOE Joint Genome Institute (JGI-PGF)"/>
            <person name="Walter F."/>
            <person name="Albersmeier A."/>
            <person name="Kalinowski J."/>
            <person name="Ruckert C."/>
        </authorList>
    </citation>
    <scope>NUCLEOTIDE SEQUENCE</scope>
    <source>
        <strain evidence="3">JCM 4646</strain>
    </source>
</reference>
<gene>
    <name evidence="3" type="ORF">GCM10018781_33130</name>
</gene>
<dbReference type="EMBL" id="BNBO01000016">
    <property type="protein sequence ID" value="GHH71627.1"/>
    <property type="molecule type" value="Genomic_DNA"/>
</dbReference>
<evidence type="ECO:0008006" key="5">
    <source>
        <dbReference type="Google" id="ProtNLM"/>
    </source>
</evidence>
<dbReference type="RefSeq" id="WP_190211602.1">
    <property type="nucleotide sequence ID" value="NZ_BNBO01000016.1"/>
</dbReference>
<evidence type="ECO:0000256" key="1">
    <source>
        <dbReference type="SAM" id="MobiDB-lite"/>
    </source>
</evidence>
<keyword evidence="2" id="KW-0732">Signal</keyword>
<evidence type="ECO:0000313" key="4">
    <source>
        <dbReference type="Proteomes" id="UP000617734"/>
    </source>
</evidence>
<feature type="signal peptide" evidence="2">
    <location>
        <begin position="1"/>
        <end position="27"/>
    </location>
</feature>
<keyword evidence="4" id="KW-1185">Reference proteome</keyword>
<feature type="chain" id="PRO_5039080256" description="Heavy metal-binding domain-containing protein" evidence="2">
    <location>
        <begin position="28"/>
        <end position="312"/>
    </location>
</feature>
<sequence>MTPAGHRLLQLCSLTLAAGAVGLLALAARGSSPGPEHATHSGMPAMAGMPGMDHGTTATPGAAPSGGPGTAGMTTDDGLTAERDGYRLDSPAGELPAGRPASYPFTITGPDGRAVTDFAEVQTEKLHFYAIRADLTGYQHLHPTMAADGTWTADPAALDPGDWRLYASFTPNTGPRKGKEFVLGRTLTVPGTAASVPLPAVGGSATVDGCTATVQGELTAGKAGPLTVTFSRDGRPVTDLQPYLDSYAHLSAFHEGDQALAHLHPITPVTGDHGGPALTFYALLGKPGNWRVFLQFRTAGQLHTAEFTLHVG</sequence>
<organism evidence="3 4">
    <name type="scientific">Kitasatospora indigofera</name>
    <dbReference type="NCBI Taxonomy" id="67307"/>
    <lineage>
        <taxon>Bacteria</taxon>
        <taxon>Bacillati</taxon>
        <taxon>Actinomycetota</taxon>
        <taxon>Actinomycetes</taxon>
        <taxon>Kitasatosporales</taxon>
        <taxon>Streptomycetaceae</taxon>
        <taxon>Kitasatospora</taxon>
    </lineage>
</organism>
<name>A0A919FSG7_9ACTN</name>